<evidence type="ECO:0000313" key="7">
    <source>
        <dbReference type="Proteomes" id="UP000186391"/>
    </source>
</evidence>
<dbReference type="InterPro" id="IPR014315">
    <property type="entry name" value="ABC_heterocyst_DevB"/>
</dbReference>
<dbReference type="EMBL" id="MRCA01000013">
    <property type="protein sequence ID" value="OKH12056.1"/>
    <property type="molecule type" value="Genomic_DNA"/>
</dbReference>
<dbReference type="Gene3D" id="2.40.50.100">
    <property type="match status" value="2"/>
</dbReference>
<feature type="transmembrane region" description="Helical" evidence="4">
    <location>
        <begin position="17"/>
        <end position="40"/>
    </location>
</feature>
<dbReference type="Proteomes" id="UP000186391">
    <property type="component" value="Unassembled WGS sequence"/>
</dbReference>
<dbReference type="PRINTS" id="PR01490">
    <property type="entry name" value="RTXTOXIND"/>
</dbReference>
<dbReference type="AlphaFoldDB" id="A0A1U7GV90"/>
<accession>A0A1U7GV90</accession>
<evidence type="ECO:0000259" key="5">
    <source>
        <dbReference type="Pfam" id="PF25954"/>
    </source>
</evidence>
<dbReference type="PANTHER" id="PTHR32347:SF27">
    <property type="entry name" value="RND EFFLUX PUMP MEMBRANE FUSION PROTEIN BARREL-SANDWICH DOMAIN-CONTAINING PROTEIN"/>
    <property type="match status" value="1"/>
</dbReference>
<reference evidence="6 7" key="1">
    <citation type="submission" date="2016-11" db="EMBL/GenBank/DDBJ databases">
        <title>Draft Genome Sequences of Nine Cyanobacterial Strains from Diverse Habitats.</title>
        <authorList>
            <person name="Zhu T."/>
            <person name="Hou S."/>
            <person name="Lu X."/>
            <person name="Hess W.R."/>
        </authorList>
    </citation>
    <scope>NUCLEOTIDE SEQUENCE [LARGE SCALE GENOMIC DNA]</scope>
    <source>
        <strain evidence="6 7">NIES-592</strain>
    </source>
</reference>
<dbReference type="Gene3D" id="2.40.30.170">
    <property type="match status" value="1"/>
</dbReference>
<evidence type="ECO:0000256" key="1">
    <source>
        <dbReference type="ARBA" id="ARBA00004196"/>
    </source>
</evidence>
<sequence>MTADKKNLFFAKPVTRWGIFLAVSIAFATGLVSFFSLLLLRSQVQTEPKKLAKAAPARVAVTALGRIVPDGEITQLSAPSSLTGVRVEKLLVKEGDQVKAGQVVALLEGYTRTLVAVQQALDNVTVAQAKLAQVKAGAKSGDIEAQKAAIARIEWQLQGEVNTQQAAIASLQAQVQNAETENNRYQQLYREGAISASTAESKALQLKTLQQQLAESKAALARTVDTLQEQLRESKARLGSIKEVRPTDVRLAEAELKSAMSAVKQAQAQHELTYVKSPVSGKVLKTHAKSGEVVATNGIVEIGKTSQMCAIAEVYQTDIQKVRIGQKATITSTAFPGRKLQGTVSEIGLLVDRQNILSINPGADTDRRVVQVKIRIDNPADSQLVSGLTNLQVDVAIKI</sequence>
<evidence type="ECO:0000256" key="3">
    <source>
        <dbReference type="SAM" id="Coils"/>
    </source>
</evidence>
<evidence type="ECO:0000256" key="4">
    <source>
        <dbReference type="SAM" id="Phobius"/>
    </source>
</evidence>
<keyword evidence="7" id="KW-1185">Reference proteome</keyword>
<keyword evidence="2 3" id="KW-0175">Coiled coil</keyword>
<dbReference type="RefSeq" id="WP_062248000.1">
    <property type="nucleotide sequence ID" value="NZ_MRCA01000013.1"/>
</dbReference>
<dbReference type="PANTHER" id="PTHR32347">
    <property type="entry name" value="EFFLUX SYSTEM COMPONENT YKNX-RELATED"/>
    <property type="match status" value="1"/>
</dbReference>
<evidence type="ECO:0000256" key="2">
    <source>
        <dbReference type="ARBA" id="ARBA00023054"/>
    </source>
</evidence>
<comment type="caution">
    <text evidence="6">The sequence shown here is derived from an EMBL/GenBank/DDBJ whole genome shotgun (WGS) entry which is preliminary data.</text>
</comment>
<organism evidence="6 7">
    <name type="scientific">Fischerella major NIES-592</name>
    <dbReference type="NCBI Taxonomy" id="210994"/>
    <lineage>
        <taxon>Bacteria</taxon>
        <taxon>Bacillati</taxon>
        <taxon>Cyanobacteriota</taxon>
        <taxon>Cyanophyceae</taxon>
        <taxon>Nostocales</taxon>
        <taxon>Hapalosiphonaceae</taxon>
        <taxon>Fischerella</taxon>
    </lineage>
</organism>
<dbReference type="NCBIfam" id="TIGR02971">
    <property type="entry name" value="heterocyst_DevB"/>
    <property type="match status" value="1"/>
</dbReference>
<keyword evidence="4" id="KW-1133">Transmembrane helix</keyword>
<evidence type="ECO:0000313" key="6">
    <source>
        <dbReference type="EMBL" id="OKH12056.1"/>
    </source>
</evidence>
<feature type="domain" description="CusB-like beta-barrel" evidence="5">
    <location>
        <begin position="312"/>
        <end position="388"/>
    </location>
</feature>
<dbReference type="SUPFAM" id="SSF111369">
    <property type="entry name" value="HlyD-like secretion proteins"/>
    <property type="match status" value="1"/>
</dbReference>
<dbReference type="InterPro" id="IPR058792">
    <property type="entry name" value="Beta-barrel_RND_2"/>
</dbReference>
<keyword evidence="4" id="KW-0812">Transmembrane</keyword>
<name>A0A1U7GV90_9CYAN</name>
<dbReference type="InterPro" id="IPR050465">
    <property type="entry name" value="UPF0194_transport"/>
</dbReference>
<protein>
    <submittedName>
        <fullName evidence="6">HlyD family secretion protein</fullName>
    </submittedName>
</protein>
<keyword evidence="4" id="KW-0472">Membrane</keyword>
<gene>
    <name evidence="6" type="ORF">NIES592_19205</name>
</gene>
<dbReference type="Pfam" id="PF25954">
    <property type="entry name" value="Beta-barrel_RND_2"/>
    <property type="match status" value="1"/>
</dbReference>
<dbReference type="OrthoDB" id="556614at2"/>
<proteinExistence type="predicted"/>
<feature type="coiled-coil region" evidence="3">
    <location>
        <begin position="161"/>
        <end position="269"/>
    </location>
</feature>
<comment type="subcellular location">
    <subcellularLocation>
        <location evidence="1">Cell envelope</location>
    </subcellularLocation>
</comment>
<dbReference type="GO" id="GO:0030313">
    <property type="term" value="C:cell envelope"/>
    <property type="evidence" value="ECO:0007669"/>
    <property type="project" value="UniProtKB-SubCell"/>
</dbReference>